<organism evidence="3 4">
    <name type="scientific">Chitinophaga solisilvae</name>
    <dbReference type="NCBI Taxonomy" id="1233460"/>
    <lineage>
        <taxon>Bacteria</taxon>
        <taxon>Pseudomonadati</taxon>
        <taxon>Bacteroidota</taxon>
        <taxon>Chitinophagia</taxon>
        <taxon>Chitinophagales</taxon>
        <taxon>Chitinophagaceae</taxon>
        <taxon>Chitinophaga</taxon>
    </lineage>
</organism>
<evidence type="ECO:0000313" key="3">
    <source>
        <dbReference type="EMBL" id="NSL86440.1"/>
    </source>
</evidence>
<reference evidence="3" key="1">
    <citation type="submission" date="2020-05" db="EMBL/GenBank/DDBJ databases">
        <title>Chitinophaga laudate sp. nov., isolated from a tropical peat swamp.</title>
        <authorList>
            <person name="Goh C.B.S."/>
            <person name="Lee M.S."/>
            <person name="Parimannan S."/>
            <person name="Pasbakhsh P."/>
            <person name="Yule C.M."/>
            <person name="Rajandas H."/>
            <person name="Loke S."/>
            <person name="Croft L."/>
            <person name="Tan J.B.L."/>
        </authorList>
    </citation>
    <scope>NUCLEOTIDE SEQUENCE</scope>
    <source>
        <strain evidence="3">Mgbs1</strain>
    </source>
</reference>
<gene>
    <name evidence="3" type="ORF">ECE50_006345</name>
</gene>
<dbReference type="PANTHER" id="PTHR30273">
    <property type="entry name" value="PERIPLASMIC SIGNAL SENSOR AND SIGMA FACTOR ACTIVATOR FECR-RELATED"/>
    <property type="match status" value="1"/>
</dbReference>
<comment type="caution">
    <text evidence="3">The sequence shown here is derived from an EMBL/GenBank/DDBJ whole genome shotgun (WGS) entry which is preliminary data.</text>
</comment>
<protein>
    <submittedName>
        <fullName evidence="3">DUF4974 domain-containing protein</fullName>
    </submittedName>
</protein>
<accession>A0A433WLN6</accession>
<dbReference type="Proteomes" id="UP000281028">
    <property type="component" value="Unassembled WGS sequence"/>
</dbReference>
<feature type="domain" description="FecR protein" evidence="1">
    <location>
        <begin position="127"/>
        <end position="224"/>
    </location>
</feature>
<sequence length="340" mass="38479">MQQGDKPHKHYSIADLAGDPSFQEWATRQTTTADSYWDQWIQEHPDNAANANTARQILLQVRFRLHEPDAAELSASYERFTAAMAATQPAAGRLRSLFRFRNAAILSGLIAGAGLIAFFALRTTEQRISTAFGEVRSITLPDRSVVWLRANSELRFRSAWAKGMQREVWITGEGFFDIHPDKNLPAAGFIVHTPATDITVLGTAFDVKHRHNQTTVFLKTGKVRVDFPHRKTPGMILLPGDLITYHAQQQRVSASKADSTYSSWIQGKLLLENAPLSDIIQILEENYGEKIIVSDHQLLQKRIEGTIYLESREDILFIISHVLDIQISHRNDTLYFNNKK</sequence>
<dbReference type="InterPro" id="IPR006860">
    <property type="entry name" value="FecR"/>
</dbReference>
<evidence type="ECO:0000313" key="4">
    <source>
        <dbReference type="Proteomes" id="UP000281028"/>
    </source>
</evidence>
<dbReference type="Gene3D" id="2.60.120.1440">
    <property type="match status" value="1"/>
</dbReference>
<dbReference type="OrthoDB" id="923517at2"/>
<proteinExistence type="predicted"/>
<dbReference type="Pfam" id="PF04773">
    <property type="entry name" value="FecR"/>
    <property type="match status" value="1"/>
</dbReference>
<dbReference type="InterPro" id="IPR032508">
    <property type="entry name" value="FecR_C"/>
</dbReference>
<feature type="domain" description="Protein FecR C-terminal" evidence="2">
    <location>
        <begin position="268"/>
        <end position="335"/>
    </location>
</feature>
<dbReference type="AlphaFoldDB" id="A0A433WLN6"/>
<evidence type="ECO:0000259" key="2">
    <source>
        <dbReference type="Pfam" id="PF16344"/>
    </source>
</evidence>
<dbReference type="InterPro" id="IPR012373">
    <property type="entry name" value="Ferrdict_sens_TM"/>
</dbReference>
<dbReference type="EMBL" id="RIAR02000001">
    <property type="protein sequence ID" value="NSL86440.1"/>
    <property type="molecule type" value="Genomic_DNA"/>
</dbReference>
<dbReference type="Gene3D" id="3.55.50.30">
    <property type="match status" value="1"/>
</dbReference>
<keyword evidence="4" id="KW-1185">Reference proteome</keyword>
<dbReference type="PIRSF" id="PIRSF018266">
    <property type="entry name" value="FecR"/>
    <property type="match status" value="1"/>
</dbReference>
<dbReference type="PANTHER" id="PTHR30273:SF2">
    <property type="entry name" value="PROTEIN FECR"/>
    <property type="match status" value="1"/>
</dbReference>
<dbReference type="GO" id="GO:0016989">
    <property type="term" value="F:sigma factor antagonist activity"/>
    <property type="evidence" value="ECO:0007669"/>
    <property type="project" value="TreeGrafter"/>
</dbReference>
<name>A0A433WLN6_9BACT</name>
<dbReference type="Pfam" id="PF16344">
    <property type="entry name" value="FecR_C"/>
    <property type="match status" value="1"/>
</dbReference>
<evidence type="ECO:0000259" key="1">
    <source>
        <dbReference type="Pfam" id="PF04773"/>
    </source>
</evidence>